<organism evidence="1">
    <name type="scientific">Desulfobacca acetoxidans</name>
    <dbReference type="NCBI Taxonomy" id="60893"/>
    <lineage>
        <taxon>Bacteria</taxon>
        <taxon>Pseudomonadati</taxon>
        <taxon>Thermodesulfobacteriota</taxon>
        <taxon>Desulfobaccia</taxon>
        <taxon>Desulfobaccales</taxon>
        <taxon>Desulfobaccaceae</taxon>
        <taxon>Desulfobacca</taxon>
    </lineage>
</organism>
<protein>
    <submittedName>
        <fullName evidence="1">Succinylglutamate desuccinylase</fullName>
    </submittedName>
</protein>
<gene>
    <name evidence="1" type="ORF">ENT08_01330</name>
</gene>
<sequence>MRSKLMVGLIMAVVAVMLIASGAMAQKLLCVSKETLKGEETVDTCLAKGERFAIVDQFGIVRILTPEEVALTKAFNPKAFQQRAFGIKYQKEAPKLPPMVAPPEAQ</sequence>
<comment type="caution">
    <text evidence="1">The sequence shown here is derived from an EMBL/GenBank/DDBJ whole genome shotgun (WGS) entry which is preliminary data.</text>
</comment>
<accession>A0A7V4LC68</accession>
<evidence type="ECO:0000313" key="1">
    <source>
        <dbReference type="EMBL" id="HGS04379.1"/>
    </source>
</evidence>
<name>A0A7V4LC68_9BACT</name>
<reference evidence="1" key="1">
    <citation type="journal article" date="2020" name="mSystems">
        <title>Genome- and Community-Level Interaction Insights into Carbon Utilization and Element Cycling Functions of Hydrothermarchaeota in Hydrothermal Sediment.</title>
        <authorList>
            <person name="Zhou Z."/>
            <person name="Liu Y."/>
            <person name="Xu W."/>
            <person name="Pan J."/>
            <person name="Luo Z.H."/>
            <person name="Li M."/>
        </authorList>
    </citation>
    <scope>NUCLEOTIDE SEQUENCE [LARGE SCALE GENOMIC DNA]</scope>
    <source>
        <strain evidence="1">SpSt-548</strain>
    </source>
</reference>
<dbReference type="AlphaFoldDB" id="A0A7V4LC68"/>
<dbReference type="EMBL" id="DSXI01000077">
    <property type="protein sequence ID" value="HGS04379.1"/>
    <property type="molecule type" value="Genomic_DNA"/>
</dbReference>
<proteinExistence type="predicted"/>